<evidence type="ECO:0000313" key="3">
    <source>
        <dbReference type="Proteomes" id="UP001151760"/>
    </source>
</evidence>
<dbReference type="EMBL" id="BQNB010017202">
    <property type="protein sequence ID" value="GJT60470.1"/>
    <property type="molecule type" value="Genomic_DNA"/>
</dbReference>
<dbReference type="Pfam" id="PF00665">
    <property type="entry name" value="rve"/>
    <property type="match status" value="1"/>
</dbReference>
<dbReference type="InterPro" id="IPR050951">
    <property type="entry name" value="Retrovirus_Pol_polyprotein"/>
</dbReference>
<sequence length="298" mass="34404">MPKTLMTSIMAPWPFYQWGMDVLGPLPEVPGKVKYVIVAIDYFTKWIEAKPLARTTGKEVKKFVWDNIVCRFGLPKIITTDNGTNFVNDPFKGWCERLNITQINTAVAHPQVNGLVERANWSLMEGIKTRLGRERKGWVDELPNVLWAHRTSLKTSNGETPYSLTFGSEAVIPAEVGMPTHRTMMIKDGKDNEEEIRLNLDLLTERREAAAIREARYKMKVEQYYNKRVRPMAFKVGEYVYRRNEASRVEDLGKLGPKWEGPYLVIEAYGNGSYKLQTMEGKEVPRTWHAINLRRCYL</sequence>
<dbReference type="InterPro" id="IPR036397">
    <property type="entry name" value="RNaseH_sf"/>
</dbReference>
<protein>
    <submittedName>
        <fullName evidence="2">Reverse transcriptase domain-containing protein</fullName>
    </submittedName>
</protein>
<keyword evidence="2" id="KW-0548">Nucleotidyltransferase</keyword>
<dbReference type="Gene3D" id="3.30.420.10">
    <property type="entry name" value="Ribonuclease H-like superfamily/Ribonuclease H"/>
    <property type="match status" value="1"/>
</dbReference>
<keyword evidence="3" id="KW-1185">Reference proteome</keyword>
<gene>
    <name evidence="2" type="ORF">Tco_1004003</name>
</gene>
<accession>A0ABQ5FAZ5</accession>
<evidence type="ECO:0000313" key="2">
    <source>
        <dbReference type="EMBL" id="GJT60470.1"/>
    </source>
</evidence>
<dbReference type="InterPro" id="IPR001584">
    <property type="entry name" value="Integrase_cat-core"/>
</dbReference>
<dbReference type="PROSITE" id="PS50994">
    <property type="entry name" value="INTEGRASE"/>
    <property type="match status" value="1"/>
</dbReference>
<dbReference type="SUPFAM" id="SSF53098">
    <property type="entry name" value="Ribonuclease H-like"/>
    <property type="match status" value="1"/>
</dbReference>
<feature type="domain" description="Integrase catalytic" evidence="1">
    <location>
        <begin position="10"/>
        <end position="169"/>
    </location>
</feature>
<proteinExistence type="predicted"/>
<organism evidence="2 3">
    <name type="scientific">Tanacetum coccineum</name>
    <dbReference type="NCBI Taxonomy" id="301880"/>
    <lineage>
        <taxon>Eukaryota</taxon>
        <taxon>Viridiplantae</taxon>
        <taxon>Streptophyta</taxon>
        <taxon>Embryophyta</taxon>
        <taxon>Tracheophyta</taxon>
        <taxon>Spermatophyta</taxon>
        <taxon>Magnoliopsida</taxon>
        <taxon>eudicotyledons</taxon>
        <taxon>Gunneridae</taxon>
        <taxon>Pentapetalae</taxon>
        <taxon>asterids</taxon>
        <taxon>campanulids</taxon>
        <taxon>Asterales</taxon>
        <taxon>Asteraceae</taxon>
        <taxon>Asteroideae</taxon>
        <taxon>Anthemideae</taxon>
        <taxon>Anthemidinae</taxon>
        <taxon>Tanacetum</taxon>
    </lineage>
</organism>
<dbReference type="PANTHER" id="PTHR37984:SF5">
    <property type="entry name" value="PROTEIN NYNRIN-LIKE"/>
    <property type="match status" value="1"/>
</dbReference>
<reference evidence="2" key="2">
    <citation type="submission" date="2022-01" db="EMBL/GenBank/DDBJ databases">
        <authorList>
            <person name="Yamashiro T."/>
            <person name="Shiraishi A."/>
            <person name="Satake H."/>
            <person name="Nakayama K."/>
        </authorList>
    </citation>
    <scope>NUCLEOTIDE SEQUENCE</scope>
</reference>
<dbReference type="Proteomes" id="UP001151760">
    <property type="component" value="Unassembled WGS sequence"/>
</dbReference>
<dbReference type="GO" id="GO:0003964">
    <property type="term" value="F:RNA-directed DNA polymerase activity"/>
    <property type="evidence" value="ECO:0007669"/>
    <property type="project" value="UniProtKB-KW"/>
</dbReference>
<dbReference type="PANTHER" id="PTHR37984">
    <property type="entry name" value="PROTEIN CBG26694"/>
    <property type="match status" value="1"/>
</dbReference>
<dbReference type="InterPro" id="IPR012337">
    <property type="entry name" value="RNaseH-like_sf"/>
</dbReference>
<keyword evidence="2" id="KW-0808">Transferase</keyword>
<name>A0ABQ5FAZ5_9ASTR</name>
<keyword evidence="2" id="KW-0695">RNA-directed DNA polymerase</keyword>
<reference evidence="2" key="1">
    <citation type="journal article" date="2022" name="Int. J. Mol. Sci.">
        <title>Draft Genome of Tanacetum Coccineum: Genomic Comparison of Closely Related Tanacetum-Family Plants.</title>
        <authorList>
            <person name="Yamashiro T."/>
            <person name="Shiraishi A."/>
            <person name="Nakayama K."/>
            <person name="Satake H."/>
        </authorList>
    </citation>
    <scope>NUCLEOTIDE SEQUENCE</scope>
</reference>
<evidence type="ECO:0000259" key="1">
    <source>
        <dbReference type="PROSITE" id="PS50994"/>
    </source>
</evidence>
<comment type="caution">
    <text evidence="2">The sequence shown here is derived from an EMBL/GenBank/DDBJ whole genome shotgun (WGS) entry which is preliminary data.</text>
</comment>